<name>A0A1B6LF35_9HEMI</name>
<accession>A0A1B6LF35</accession>
<dbReference type="EMBL" id="GEBQ01017823">
    <property type="protein sequence ID" value="JAT22154.1"/>
    <property type="molecule type" value="Transcribed_RNA"/>
</dbReference>
<evidence type="ECO:0000313" key="4">
    <source>
        <dbReference type="EMBL" id="JAT22154.1"/>
    </source>
</evidence>
<evidence type="ECO:0000259" key="3">
    <source>
        <dbReference type="Pfam" id="PF19035"/>
    </source>
</evidence>
<feature type="transmembrane region" description="Helical" evidence="2">
    <location>
        <begin position="7"/>
        <end position="24"/>
    </location>
</feature>
<dbReference type="Pfam" id="PF19035">
    <property type="entry name" value="TSP1_CCN"/>
    <property type="match status" value="1"/>
</dbReference>
<gene>
    <name evidence="4" type="ORF">g.31487</name>
</gene>
<feature type="compositionally biased region" description="Basic and acidic residues" evidence="1">
    <location>
        <begin position="135"/>
        <end position="144"/>
    </location>
</feature>
<protein>
    <recommendedName>
        <fullName evidence="3">CCN TSP1 domain-containing protein</fullName>
    </recommendedName>
</protein>
<sequence length="234" mass="26764">MGMKENFYFGIKVIILLIVFVIYLCNCSPVNNRGDIILKTTTPRRYMDKFKINIEKGTVPPTNQSYHSRYNPYPHKQYSAALVQNVNENENSKVKSITPGEKTMFPKDDDDDDDDDDGGEYEGLDDGMNGNNNKELGKKEECKESAQVPMMIIREVDMVAMGIPVREKDKGQRGQKDKREQEWSEWSACSRPCGDGLQSRWRLQPASLEKEQQVRVCHVADCSGADQQFRPFLP</sequence>
<keyword evidence="2" id="KW-1133">Transmembrane helix</keyword>
<organism evidence="4">
    <name type="scientific">Graphocephala atropunctata</name>
    <dbReference type="NCBI Taxonomy" id="36148"/>
    <lineage>
        <taxon>Eukaryota</taxon>
        <taxon>Metazoa</taxon>
        <taxon>Ecdysozoa</taxon>
        <taxon>Arthropoda</taxon>
        <taxon>Hexapoda</taxon>
        <taxon>Insecta</taxon>
        <taxon>Pterygota</taxon>
        <taxon>Neoptera</taxon>
        <taxon>Paraneoptera</taxon>
        <taxon>Hemiptera</taxon>
        <taxon>Auchenorrhyncha</taxon>
        <taxon>Membracoidea</taxon>
        <taxon>Cicadellidae</taxon>
        <taxon>Cicadellinae</taxon>
        <taxon>Cicadellini</taxon>
        <taxon>Graphocephala</taxon>
    </lineage>
</organism>
<feature type="domain" description="CCN TSP1" evidence="3">
    <location>
        <begin position="182"/>
        <end position="222"/>
    </location>
</feature>
<reference evidence="4" key="1">
    <citation type="submission" date="2015-11" db="EMBL/GenBank/DDBJ databases">
        <title>De novo transcriptome assembly of four potential Pierce s Disease insect vectors from Arizona vineyards.</title>
        <authorList>
            <person name="Tassone E.E."/>
        </authorList>
    </citation>
    <scope>NUCLEOTIDE SEQUENCE</scope>
</reference>
<dbReference type="AlphaFoldDB" id="A0A1B6LF35"/>
<dbReference type="InterPro" id="IPR000884">
    <property type="entry name" value="TSP1_rpt"/>
</dbReference>
<evidence type="ECO:0000256" key="1">
    <source>
        <dbReference type="SAM" id="MobiDB-lite"/>
    </source>
</evidence>
<keyword evidence="2" id="KW-0472">Membrane</keyword>
<dbReference type="InterPro" id="IPR036383">
    <property type="entry name" value="TSP1_rpt_sf"/>
</dbReference>
<dbReference type="InterPro" id="IPR043973">
    <property type="entry name" value="TSP1_CCN"/>
</dbReference>
<evidence type="ECO:0000256" key="2">
    <source>
        <dbReference type="SAM" id="Phobius"/>
    </source>
</evidence>
<feature type="compositionally biased region" description="Acidic residues" evidence="1">
    <location>
        <begin position="108"/>
        <end position="125"/>
    </location>
</feature>
<dbReference type="Gene3D" id="2.20.100.10">
    <property type="entry name" value="Thrombospondin type-1 (TSP1) repeat"/>
    <property type="match status" value="1"/>
</dbReference>
<feature type="region of interest" description="Disordered" evidence="1">
    <location>
        <begin position="90"/>
        <end position="144"/>
    </location>
</feature>
<proteinExistence type="predicted"/>
<dbReference type="SMART" id="SM00209">
    <property type="entry name" value="TSP1"/>
    <property type="match status" value="1"/>
</dbReference>
<keyword evidence="2" id="KW-0812">Transmembrane</keyword>
<dbReference type="SUPFAM" id="SSF82895">
    <property type="entry name" value="TSP-1 type 1 repeat"/>
    <property type="match status" value="1"/>
</dbReference>
<dbReference type="PROSITE" id="PS50092">
    <property type="entry name" value="TSP1"/>
    <property type="match status" value="1"/>
</dbReference>
<dbReference type="GO" id="GO:0007165">
    <property type="term" value="P:signal transduction"/>
    <property type="evidence" value="ECO:0007669"/>
    <property type="project" value="InterPro"/>
</dbReference>